<dbReference type="EMBL" id="PXYT01000038">
    <property type="protein sequence ID" value="PSR26268.1"/>
    <property type="molecule type" value="Genomic_DNA"/>
</dbReference>
<dbReference type="AlphaFoldDB" id="A0A2T2WVK5"/>
<evidence type="ECO:0000313" key="3">
    <source>
        <dbReference type="Proteomes" id="UP000242699"/>
    </source>
</evidence>
<sequence>MTSNPDTLFFCQSCSVPLVRIEDFGTNRDGSPNEDYCSHWYRDGHFTEPDITVEDMVSRCVSIMHGMHRPDSEIKQTEEAIPFLRRWRTPLV</sequence>
<name>A0A2T2WVK5_9FIRM</name>
<protein>
    <submittedName>
        <fullName evidence="2">Transcriptional regulator</fullName>
    </submittedName>
</protein>
<evidence type="ECO:0000313" key="2">
    <source>
        <dbReference type="EMBL" id="PSR26268.1"/>
    </source>
</evidence>
<evidence type="ECO:0000259" key="1">
    <source>
        <dbReference type="Pfam" id="PF12674"/>
    </source>
</evidence>
<dbReference type="Pfam" id="PF12674">
    <property type="entry name" value="Zn_ribbon_2"/>
    <property type="match status" value="1"/>
</dbReference>
<feature type="domain" description="Putative zinc ribbon" evidence="1">
    <location>
        <begin position="10"/>
        <end position="88"/>
    </location>
</feature>
<dbReference type="Proteomes" id="UP000242699">
    <property type="component" value="Unassembled WGS sequence"/>
</dbReference>
<dbReference type="InterPro" id="IPR025868">
    <property type="entry name" value="Zn_ribbon_dom_put"/>
</dbReference>
<organism evidence="2 3">
    <name type="scientific">Sulfobacillus benefaciens</name>
    <dbReference type="NCBI Taxonomy" id="453960"/>
    <lineage>
        <taxon>Bacteria</taxon>
        <taxon>Bacillati</taxon>
        <taxon>Bacillota</taxon>
        <taxon>Clostridia</taxon>
        <taxon>Eubacteriales</taxon>
        <taxon>Clostridiales Family XVII. Incertae Sedis</taxon>
        <taxon>Sulfobacillus</taxon>
    </lineage>
</organism>
<proteinExistence type="predicted"/>
<reference evidence="2 3" key="1">
    <citation type="journal article" date="2014" name="BMC Genomics">
        <title>Comparison of environmental and isolate Sulfobacillus genomes reveals diverse carbon, sulfur, nitrogen, and hydrogen metabolisms.</title>
        <authorList>
            <person name="Justice N.B."/>
            <person name="Norman A."/>
            <person name="Brown C.T."/>
            <person name="Singh A."/>
            <person name="Thomas B.C."/>
            <person name="Banfield J.F."/>
        </authorList>
    </citation>
    <scope>NUCLEOTIDE SEQUENCE [LARGE SCALE GENOMIC DNA]</scope>
    <source>
        <strain evidence="2">AMDSBA1</strain>
    </source>
</reference>
<comment type="caution">
    <text evidence="2">The sequence shown here is derived from an EMBL/GenBank/DDBJ whole genome shotgun (WGS) entry which is preliminary data.</text>
</comment>
<gene>
    <name evidence="2" type="ORF">C7B43_14285</name>
</gene>
<accession>A0A2T2WVK5</accession>